<dbReference type="EMBL" id="JBBWWR010000021">
    <property type="protein sequence ID" value="KAK8937592.1"/>
    <property type="molecule type" value="Genomic_DNA"/>
</dbReference>
<comment type="caution">
    <text evidence="2">The sequence shown here is derived from an EMBL/GenBank/DDBJ whole genome shotgun (WGS) entry which is preliminary data.</text>
</comment>
<evidence type="ECO:0000256" key="1">
    <source>
        <dbReference type="SAM" id="MobiDB-lite"/>
    </source>
</evidence>
<evidence type="ECO:0000313" key="3">
    <source>
        <dbReference type="Proteomes" id="UP001412067"/>
    </source>
</evidence>
<proteinExistence type="predicted"/>
<feature type="compositionally biased region" description="Basic and acidic residues" evidence="1">
    <location>
        <begin position="204"/>
        <end position="214"/>
    </location>
</feature>
<feature type="region of interest" description="Disordered" evidence="1">
    <location>
        <begin position="1"/>
        <end position="47"/>
    </location>
</feature>
<feature type="region of interest" description="Disordered" evidence="1">
    <location>
        <begin position="110"/>
        <end position="130"/>
    </location>
</feature>
<accession>A0ABR2LDK7</accession>
<feature type="region of interest" description="Disordered" evidence="1">
    <location>
        <begin position="156"/>
        <end position="224"/>
    </location>
</feature>
<protein>
    <submittedName>
        <fullName evidence="2">Uncharacterized protein</fullName>
    </submittedName>
</protein>
<dbReference type="Proteomes" id="UP001412067">
    <property type="component" value="Unassembled WGS sequence"/>
</dbReference>
<organism evidence="2 3">
    <name type="scientific">Platanthera guangdongensis</name>
    <dbReference type="NCBI Taxonomy" id="2320717"/>
    <lineage>
        <taxon>Eukaryota</taxon>
        <taxon>Viridiplantae</taxon>
        <taxon>Streptophyta</taxon>
        <taxon>Embryophyta</taxon>
        <taxon>Tracheophyta</taxon>
        <taxon>Spermatophyta</taxon>
        <taxon>Magnoliopsida</taxon>
        <taxon>Liliopsida</taxon>
        <taxon>Asparagales</taxon>
        <taxon>Orchidaceae</taxon>
        <taxon>Orchidoideae</taxon>
        <taxon>Orchideae</taxon>
        <taxon>Orchidinae</taxon>
        <taxon>Platanthera</taxon>
    </lineage>
</organism>
<sequence>MPAQLRTKVGSARYKGSAADANAGVARRRQSEDSSKVETSGNKGATKTRYHAQMPPELLVHIDLPLDVLKSFYLLPSLMYRMESLMLASQLRKEIDLSSSSFLVPSALKKKKQTSRGKIGDESPNPKANLEIEGGRTMASISSRLSDSARRLFNENEELGNHTRTKRQNNATARPKNLTGGGCGWAKEEYLCEGGRTTTGFPQRRREDAERRVADGAPLLLPPA</sequence>
<keyword evidence="3" id="KW-1185">Reference proteome</keyword>
<name>A0ABR2LDK7_9ASPA</name>
<evidence type="ECO:0000313" key="2">
    <source>
        <dbReference type="EMBL" id="KAK8937592.1"/>
    </source>
</evidence>
<reference evidence="2 3" key="1">
    <citation type="journal article" date="2022" name="Nat. Plants">
        <title>Genomes of leafy and leafless Platanthera orchids illuminate the evolution of mycoheterotrophy.</title>
        <authorList>
            <person name="Li M.H."/>
            <person name="Liu K.W."/>
            <person name="Li Z."/>
            <person name="Lu H.C."/>
            <person name="Ye Q.L."/>
            <person name="Zhang D."/>
            <person name="Wang J.Y."/>
            <person name="Li Y.F."/>
            <person name="Zhong Z.M."/>
            <person name="Liu X."/>
            <person name="Yu X."/>
            <person name="Liu D.K."/>
            <person name="Tu X.D."/>
            <person name="Liu B."/>
            <person name="Hao Y."/>
            <person name="Liao X.Y."/>
            <person name="Jiang Y.T."/>
            <person name="Sun W.H."/>
            <person name="Chen J."/>
            <person name="Chen Y.Q."/>
            <person name="Ai Y."/>
            <person name="Zhai J.W."/>
            <person name="Wu S.S."/>
            <person name="Zhou Z."/>
            <person name="Hsiao Y.Y."/>
            <person name="Wu W.L."/>
            <person name="Chen Y.Y."/>
            <person name="Lin Y.F."/>
            <person name="Hsu J.L."/>
            <person name="Li C.Y."/>
            <person name="Wang Z.W."/>
            <person name="Zhao X."/>
            <person name="Zhong W.Y."/>
            <person name="Ma X.K."/>
            <person name="Ma L."/>
            <person name="Huang J."/>
            <person name="Chen G.Z."/>
            <person name="Huang M.Z."/>
            <person name="Huang L."/>
            <person name="Peng D.H."/>
            <person name="Luo Y.B."/>
            <person name="Zou S.Q."/>
            <person name="Chen S.P."/>
            <person name="Lan S."/>
            <person name="Tsai W.C."/>
            <person name="Van de Peer Y."/>
            <person name="Liu Z.J."/>
        </authorList>
    </citation>
    <scope>NUCLEOTIDE SEQUENCE [LARGE SCALE GENOMIC DNA]</scope>
    <source>
        <strain evidence="2">Lor288</strain>
    </source>
</reference>
<gene>
    <name evidence="2" type="ORF">KSP40_PGU017171</name>
</gene>